<dbReference type="AlphaFoldDB" id="A0A246JG85"/>
<dbReference type="OrthoDB" id="9153001at2"/>
<dbReference type="RefSeq" id="WP_088384496.1">
    <property type="nucleotide sequence ID" value="NZ_NIOF01000003.1"/>
</dbReference>
<evidence type="ECO:0000313" key="1">
    <source>
        <dbReference type="EMBL" id="OWQ91267.1"/>
    </source>
</evidence>
<proteinExistence type="predicted"/>
<organism evidence="1 2">
    <name type="scientific">Roseateles aquatilis</name>
    <dbReference type="NCBI Taxonomy" id="431061"/>
    <lineage>
        <taxon>Bacteria</taxon>
        <taxon>Pseudomonadati</taxon>
        <taxon>Pseudomonadota</taxon>
        <taxon>Betaproteobacteria</taxon>
        <taxon>Burkholderiales</taxon>
        <taxon>Sphaerotilaceae</taxon>
        <taxon>Roseateles</taxon>
    </lineage>
</organism>
<keyword evidence="2" id="KW-1185">Reference proteome</keyword>
<protein>
    <submittedName>
        <fullName evidence="1">Uncharacterized protein</fullName>
    </submittedName>
</protein>
<accession>A0A246JG85</accession>
<name>A0A246JG85_9BURK</name>
<comment type="caution">
    <text evidence="1">The sequence shown here is derived from an EMBL/GenBank/DDBJ whole genome shotgun (WGS) entry which is preliminary data.</text>
</comment>
<reference evidence="1 2" key="1">
    <citation type="journal article" date="2008" name="Int. J. Syst. Evol. Microbiol.">
        <title>Description of Roseateles aquatilis sp. nov. and Roseateles terrae sp. nov., in the class Betaproteobacteria, and emended description of the genus Roseateles.</title>
        <authorList>
            <person name="Gomila M."/>
            <person name="Bowien B."/>
            <person name="Falsen E."/>
            <person name="Moore E.R."/>
            <person name="Lalucat J."/>
        </authorList>
    </citation>
    <scope>NUCLEOTIDE SEQUENCE [LARGE SCALE GENOMIC DNA]</scope>
    <source>
        <strain evidence="1 2">CCUG 48205</strain>
    </source>
</reference>
<gene>
    <name evidence="1" type="ORF">CDN99_08805</name>
</gene>
<evidence type="ECO:0000313" key="2">
    <source>
        <dbReference type="Proteomes" id="UP000197468"/>
    </source>
</evidence>
<sequence>MFHISMPEPRTMMNSKVPPGCWVDQHDWSDWPLGDHACSPGEWPFNLEAPRHSREFAGILRWFLKKHPSLHEPDLGDYLALAEKCAEGRTITAQVDFNPETAVYQLCLTIYECRVDGQLGSKEMDRFWDLERDKPEFEALRHHVWVTHQQRPFPGLART</sequence>
<dbReference type="EMBL" id="NIOF01000003">
    <property type="protein sequence ID" value="OWQ91267.1"/>
    <property type="molecule type" value="Genomic_DNA"/>
</dbReference>
<dbReference type="Proteomes" id="UP000197468">
    <property type="component" value="Unassembled WGS sequence"/>
</dbReference>